<reference evidence="1" key="1">
    <citation type="submission" date="2018-04" db="EMBL/GenBank/DDBJ databases">
        <title>Transcriptome assembly of Sipha flava.</title>
        <authorList>
            <person name="Scully E.D."/>
            <person name="Geib S.M."/>
            <person name="Palmer N.A."/>
            <person name="Koch K."/>
            <person name="Bradshaw J."/>
            <person name="Heng-Moss T."/>
            <person name="Sarath G."/>
        </authorList>
    </citation>
    <scope>NUCLEOTIDE SEQUENCE</scope>
</reference>
<dbReference type="EMBL" id="GGMS01001543">
    <property type="protein sequence ID" value="MBY70746.1"/>
    <property type="molecule type" value="Transcribed_RNA"/>
</dbReference>
<organism evidence="1">
    <name type="scientific">Sipha flava</name>
    <name type="common">yellow sugarcane aphid</name>
    <dbReference type="NCBI Taxonomy" id="143950"/>
    <lineage>
        <taxon>Eukaryota</taxon>
        <taxon>Metazoa</taxon>
        <taxon>Ecdysozoa</taxon>
        <taxon>Arthropoda</taxon>
        <taxon>Hexapoda</taxon>
        <taxon>Insecta</taxon>
        <taxon>Pterygota</taxon>
        <taxon>Neoptera</taxon>
        <taxon>Paraneoptera</taxon>
        <taxon>Hemiptera</taxon>
        <taxon>Sternorrhyncha</taxon>
        <taxon>Aphidomorpha</taxon>
        <taxon>Aphidoidea</taxon>
        <taxon>Aphididae</taxon>
        <taxon>Sipha</taxon>
    </lineage>
</organism>
<dbReference type="AlphaFoldDB" id="A0A2S2PYZ2"/>
<dbReference type="OrthoDB" id="67688at2759"/>
<accession>A0A2S2PYZ2</accession>
<name>A0A2S2PYZ2_9HEMI</name>
<sequence>MAAYVYMYHTGGCYAGRRPMTEDECLVFARAAEKIAEERSMERIASTFRTAAAAAAEDYIRRGGVYDEFGPAIAVGEYTPPHAMPLLPDMPTRSRRLLENLGSSPITDSVLLDGEQQKALQKKVNFLNVL</sequence>
<gene>
    <name evidence="1" type="ORF">g.69725</name>
</gene>
<protein>
    <submittedName>
        <fullName evidence="1">Uncharacterized protein</fullName>
    </submittedName>
</protein>
<proteinExistence type="predicted"/>
<evidence type="ECO:0000313" key="1">
    <source>
        <dbReference type="EMBL" id="MBY70746.1"/>
    </source>
</evidence>